<gene>
    <name evidence="1" type="ORF">SLEP1_g42420</name>
</gene>
<proteinExistence type="predicted"/>
<keyword evidence="2" id="KW-1185">Reference proteome</keyword>
<evidence type="ECO:0000313" key="2">
    <source>
        <dbReference type="Proteomes" id="UP001054252"/>
    </source>
</evidence>
<reference evidence="1 2" key="1">
    <citation type="journal article" date="2021" name="Commun. Biol.">
        <title>The genome of Shorea leprosula (Dipterocarpaceae) highlights the ecological relevance of drought in aseasonal tropical rainforests.</title>
        <authorList>
            <person name="Ng K.K.S."/>
            <person name="Kobayashi M.J."/>
            <person name="Fawcett J.A."/>
            <person name="Hatakeyama M."/>
            <person name="Paape T."/>
            <person name="Ng C.H."/>
            <person name="Ang C.C."/>
            <person name="Tnah L.H."/>
            <person name="Lee C.T."/>
            <person name="Nishiyama T."/>
            <person name="Sese J."/>
            <person name="O'Brien M.J."/>
            <person name="Copetti D."/>
            <person name="Mohd Noor M.I."/>
            <person name="Ong R.C."/>
            <person name="Putra M."/>
            <person name="Sireger I.Z."/>
            <person name="Indrioko S."/>
            <person name="Kosugi Y."/>
            <person name="Izuno A."/>
            <person name="Isagi Y."/>
            <person name="Lee S.L."/>
            <person name="Shimizu K.K."/>
        </authorList>
    </citation>
    <scope>NUCLEOTIDE SEQUENCE [LARGE SCALE GENOMIC DNA]</scope>
    <source>
        <strain evidence="1">214</strain>
    </source>
</reference>
<accession>A0AAV5LA70</accession>
<comment type="caution">
    <text evidence="1">The sequence shown here is derived from an EMBL/GenBank/DDBJ whole genome shotgun (WGS) entry which is preliminary data.</text>
</comment>
<evidence type="ECO:0000313" key="1">
    <source>
        <dbReference type="EMBL" id="GKV33989.1"/>
    </source>
</evidence>
<dbReference type="Proteomes" id="UP001054252">
    <property type="component" value="Unassembled WGS sequence"/>
</dbReference>
<sequence>MSARCLSRPRIWVLGCDTNFCPKFRVDLPRMGNFMECPFTWTLLSNESHTISGLRIQCLIVLFNHLKEWYR</sequence>
<protein>
    <submittedName>
        <fullName evidence="1">Uncharacterized protein</fullName>
    </submittedName>
</protein>
<organism evidence="1 2">
    <name type="scientific">Rubroshorea leprosula</name>
    <dbReference type="NCBI Taxonomy" id="152421"/>
    <lineage>
        <taxon>Eukaryota</taxon>
        <taxon>Viridiplantae</taxon>
        <taxon>Streptophyta</taxon>
        <taxon>Embryophyta</taxon>
        <taxon>Tracheophyta</taxon>
        <taxon>Spermatophyta</taxon>
        <taxon>Magnoliopsida</taxon>
        <taxon>eudicotyledons</taxon>
        <taxon>Gunneridae</taxon>
        <taxon>Pentapetalae</taxon>
        <taxon>rosids</taxon>
        <taxon>malvids</taxon>
        <taxon>Malvales</taxon>
        <taxon>Dipterocarpaceae</taxon>
        <taxon>Rubroshorea</taxon>
    </lineage>
</organism>
<dbReference type="AlphaFoldDB" id="A0AAV5LA70"/>
<name>A0AAV5LA70_9ROSI</name>
<dbReference type="EMBL" id="BPVZ01000103">
    <property type="protein sequence ID" value="GKV33989.1"/>
    <property type="molecule type" value="Genomic_DNA"/>
</dbReference>